<dbReference type="AlphaFoldDB" id="A0A8E2EPM0"/>
<dbReference type="OrthoDB" id="4357141at2759"/>
<dbReference type="Proteomes" id="UP000250140">
    <property type="component" value="Unassembled WGS sequence"/>
</dbReference>
<evidence type="ECO:0000256" key="2">
    <source>
        <dbReference type="SAM" id="MobiDB-lite"/>
    </source>
</evidence>
<sequence length="122" mass="13602">INHEAKVRRSTKLEVLGTAKVMSYKDLEKAKAARAAKEVAKEAKKAKSETKKVKKEARKVAKEAQKVIAGKRIQGRKRKSPVEADAMEPEAEVSRTSEASELLNFHMGWMSEEQVAPVARMI</sequence>
<proteinExistence type="predicted"/>
<keyword evidence="1" id="KW-0175">Coiled coil</keyword>
<evidence type="ECO:0000313" key="3">
    <source>
        <dbReference type="EMBL" id="OCL02577.1"/>
    </source>
</evidence>
<feature type="non-terminal residue" evidence="3">
    <location>
        <position position="1"/>
    </location>
</feature>
<name>A0A8E2EPM0_9PEZI</name>
<evidence type="ECO:0000256" key="1">
    <source>
        <dbReference type="SAM" id="Coils"/>
    </source>
</evidence>
<feature type="region of interest" description="Disordered" evidence="2">
    <location>
        <begin position="67"/>
        <end position="97"/>
    </location>
</feature>
<gene>
    <name evidence="3" type="ORF">AOQ84DRAFT_304460</name>
</gene>
<evidence type="ECO:0000313" key="4">
    <source>
        <dbReference type="Proteomes" id="UP000250140"/>
    </source>
</evidence>
<keyword evidence="4" id="KW-1185">Reference proteome</keyword>
<reference evidence="3 4" key="1">
    <citation type="journal article" date="2016" name="Nat. Commun.">
        <title>Ectomycorrhizal ecology is imprinted in the genome of the dominant symbiotic fungus Cenococcum geophilum.</title>
        <authorList>
            <consortium name="DOE Joint Genome Institute"/>
            <person name="Peter M."/>
            <person name="Kohler A."/>
            <person name="Ohm R.A."/>
            <person name="Kuo A."/>
            <person name="Krutzmann J."/>
            <person name="Morin E."/>
            <person name="Arend M."/>
            <person name="Barry K.W."/>
            <person name="Binder M."/>
            <person name="Choi C."/>
            <person name="Clum A."/>
            <person name="Copeland A."/>
            <person name="Grisel N."/>
            <person name="Haridas S."/>
            <person name="Kipfer T."/>
            <person name="LaButti K."/>
            <person name="Lindquist E."/>
            <person name="Lipzen A."/>
            <person name="Maire R."/>
            <person name="Meier B."/>
            <person name="Mihaltcheva S."/>
            <person name="Molinier V."/>
            <person name="Murat C."/>
            <person name="Poggeler S."/>
            <person name="Quandt C.A."/>
            <person name="Sperisen C."/>
            <person name="Tritt A."/>
            <person name="Tisserant E."/>
            <person name="Crous P.W."/>
            <person name="Henrissat B."/>
            <person name="Nehls U."/>
            <person name="Egli S."/>
            <person name="Spatafora J.W."/>
            <person name="Grigoriev I.V."/>
            <person name="Martin F.M."/>
        </authorList>
    </citation>
    <scope>NUCLEOTIDE SEQUENCE [LARGE SCALE GENOMIC DNA]</scope>
    <source>
        <strain evidence="3 4">CBS 207.34</strain>
    </source>
</reference>
<dbReference type="EMBL" id="KV750926">
    <property type="protein sequence ID" value="OCL02577.1"/>
    <property type="molecule type" value="Genomic_DNA"/>
</dbReference>
<feature type="coiled-coil region" evidence="1">
    <location>
        <begin position="29"/>
        <end position="63"/>
    </location>
</feature>
<protein>
    <submittedName>
        <fullName evidence="3">Uncharacterized protein</fullName>
    </submittedName>
</protein>
<accession>A0A8E2EPM0</accession>
<organism evidence="3 4">
    <name type="scientific">Glonium stellatum</name>
    <dbReference type="NCBI Taxonomy" id="574774"/>
    <lineage>
        <taxon>Eukaryota</taxon>
        <taxon>Fungi</taxon>
        <taxon>Dikarya</taxon>
        <taxon>Ascomycota</taxon>
        <taxon>Pezizomycotina</taxon>
        <taxon>Dothideomycetes</taxon>
        <taxon>Pleosporomycetidae</taxon>
        <taxon>Gloniales</taxon>
        <taxon>Gloniaceae</taxon>
        <taxon>Glonium</taxon>
    </lineage>
</organism>